<feature type="binding site" evidence="9">
    <location>
        <position position="78"/>
    </location>
    <ligand>
        <name>Mg(2+)</name>
        <dbReference type="ChEBI" id="CHEBI:18420"/>
    </ligand>
</feature>
<evidence type="ECO:0000256" key="11">
    <source>
        <dbReference type="RuleBase" id="RU004253"/>
    </source>
</evidence>
<dbReference type="EC" id="2.5.1.3" evidence="9"/>
<accession>A0A2R4XMZ2</accession>
<dbReference type="GO" id="GO:0000287">
    <property type="term" value="F:magnesium ion binding"/>
    <property type="evidence" value="ECO:0007669"/>
    <property type="project" value="UniProtKB-UniRule"/>
</dbReference>
<feature type="binding site" evidence="9">
    <location>
        <position position="77"/>
    </location>
    <ligand>
        <name>4-amino-2-methyl-5-(diphosphooxymethyl)pyrimidine</name>
        <dbReference type="ChEBI" id="CHEBI:57841"/>
    </ligand>
</feature>
<dbReference type="EMBL" id="CP028901">
    <property type="protein sequence ID" value="AWB35144.1"/>
    <property type="molecule type" value="Genomic_DNA"/>
</dbReference>
<keyword evidence="2 9" id="KW-0808">Transferase</keyword>
<protein>
    <recommendedName>
        <fullName evidence="9">Thiamine-phosphate synthase</fullName>
        <shortName evidence="9">TP synthase</shortName>
        <shortName evidence="9">TPS</shortName>
        <ecNumber evidence="9">2.5.1.3</ecNumber>
    </recommendedName>
    <alternativeName>
        <fullName evidence="9">Thiamine-phosphate pyrophosphorylase</fullName>
        <shortName evidence="9">TMP pyrophosphorylase</shortName>
        <shortName evidence="9">TMP-PPase</shortName>
    </alternativeName>
</protein>
<dbReference type="AlphaFoldDB" id="A0A2R4XMZ2"/>
<dbReference type="PANTHER" id="PTHR20857">
    <property type="entry name" value="THIAMINE-PHOSPHATE PYROPHOSPHORYLASE"/>
    <property type="match status" value="1"/>
</dbReference>
<gene>
    <name evidence="9" type="primary">thiE</name>
    <name evidence="13" type="ORF">DBV39_16985</name>
</gene>
<dbReference type="InterPro" id="IPR022998">
    <property type="entry name" value="ThiamineP_synth_TenI"/>
</dbReference>
<keyword evidence="5 9" id="KW-0784">Thiamine biosynthesis</keyword>
<comment type="cofactor">
    <cofactor evidence="9">
        <name>Mg(2+)</name>
        <dbReference type="ChEBI" id="CHEBI:18420"/>
    </cofactor>
    <text evidence="9">Binds 1 Mg(2+) ion per subunit.</text>
</comment>
<evidence type="ECO:0000256" key="5">
    <source>
        <dbReference type="ARBA" id="ARBA00022977"/>
    </source>
</evidence>
<evidence type="ECO:0000313" key="14">
    <source>
        <dbReference type="Proteomes" id="UP000244571"/>
    </source>
</evidence>
<dbReference type="Proteomes" id="UP000244571">
    <property type="component" value="Chromosome"/>
</dbReference>
<comment type="caution">
    <text evidence="9">Lacks conserved residue(s) required for the propagation of feature annotation.</text>
</comment>
<keyword evidence="3 9" id="KW-0479">Metal-binding</keyword>
<reference evidence="13 14" key="1">
    <citation type="submission" date="2018-04" db="EMBL/GenBank/DDBJ databases">
        <title>Bordetella sp. HZ20 isolated from seawater.</title>
        <authorList>
            <person name="Sun C."/>
        </authorList>
    </citation>
    <scope>NUCLEOTIDE SEQUENCE [LARGE SCALE GENOMIC DNA]</scope>
    <source>
        <strain evidence="13 14">HZ20</strain>
    </source>
</reference>
<evidence type="ECO:0000256" key="3">
    <source>
        <dbReference type="ARBA" id="ARBA00022723"/>
    </source>
</evidence>
<dbReference type="CDD" id="cd00564">
    <property type="entry name" value="TMP_TenI"/>
    <property type="match status" value="1"/>
</dbReference>
<dbReference type="GO" id="GO:0005737">
    <property type="term" value="C:cytoplasm"/>
    <property type="evidence" value="ECO:0007669"/>
    <property type="project" value="TreeGrafter"/>
</dbReference>
<keyword evidence="4 9" id="KW-0460">Magnesium</keyword>
<sequence length="227" mass="24313">MNEQSRDTPLRFPRGLYGVTPDWDDAERLDAAVRDAAAGGMVAVQLRLKTVQVQTRLKIAQRLRKACSELGILYIINDDWRLATEVNADGVHLGRDDGNPFEVREAVGDSLLIGVSCYADPQRAQQLMQVPADYVAFGAMYASGTKPAALPAPHSVLTQGQALARQYAGKVGYPRPAVVAIGGITPDNTRPLIEAGADSVAVIGALFNAPDIAQAAKQFTRHFSGSN</sequence>
<evidence type="ECO:0000256" key="6">
    <source>
        <dbReference type="ARBA" id="ARBA00047334"/>
    </source>
</evidence>
<evidence type="ECO:0000256" key="1">
    <source>
        <dbReference type="ARBA" id="ARBA00005165"/>
    </source>
</evidence>
<evidence type="ECO:0000313" key="13">
    <source>
        <dbReference type="EMBL" id="AWB35144.1"/>
    </source>
</evidence>
<name>A0A2R4XMZ2_9BURK</name>
<dbReference type="SUPFAM" id="SSF51391">
    <property type="entry name" value="Thiamin phosphate synthase"/>
    <property type="match status" value="1"/>
</dbReference>
<dbReference type="GO" id="GO:0009228">
    <property type="term" value="P:thiamine biosynthetic process"/>
    <property type="evidence" value="ECO:0007669"/>
    <property type="project" value="UniProtKB-KW"/>
</dbReference>
<evidence type="ECO:0000256" key="10">
    <source>
        <dbReference type="RuleBase" id="RU003826"/>
    </source>
</evidence>
<feature type="binding site" evidence="9">
    <location>
        <position position="146"/>
    </location>
    <ligand>
        <name>4-amino-2-methyl-5-(diphosphooxymethyl)pyrimidine</name>
        <dbReference type="ChEBI" id="CHEBI:57841"/>
    </ligand>
</feature>
<dbReference type="HAMAP" id="MF_00097">
    <property type="entry name" value="TMP_synthase"/>
    <property type="match status" value="1"/>
</dbReference>
<evidence type="ECO:0000256" key="2">
    <source>
        <dbReference type="ARBA" id="ARBA00022679"/>
    </source>
</evidence>
<dbReference type="InterPro" id="IPR013785">
    <property type="entry name" value="Aldolase_TIM"/>
</dbReference>
<proteinExistence type="inferred from homology"/>
<evidence type="ECO:0000259" key="12">
    <source>
        <dbReference type="Pfam" id="PF02581"/>
    </source>
</evidence>
<dbReference type="NCBIfam" id="TIGR00693">
    <property type="entry name" value="thiE"/>
    <property type="match status" value="1"/>
</dbReference>
<feature type="binding site" evidence="9">
    <location>
        <position position="97"/>
    </location>
    <ligand>
        <name>Mg(2+)</name>
        <dbReference type="ChEBI" id="CHEBI:18420"/>
    </ligand>
</feature>
<feature type="domain" description="Thiamine phosphate synthase/TenI" evidence="12">
    <location>
        <begin position="16"/>
        <end position="206"/>
    </location>
</feature>
<dbReference type="UniPathway" id="UPA00060">
    <property type="reaction ID" value="UER00141"/>
</dbReference>
<dbReference type="GO" id="GO:0009229">
    <property type="term" value="P:thiamine diphosphate biosynthetic process"/>
    <property type="evidence" value="ECO:0007669"/>
    <property type="project" value="UniProtKB-UniRule"/>
</dbReference>
<feature type="binding site" evidence="9">
    <location>
        <begin position="143"/>
        <end position="145"/>
    </location>
    <ligand>
        <name>2-[(2R,5Z)-2-carboxy-4-methylthiazol-5(2H)-ylidene]ethyl phosphate</name>
        <dbReference type="ChEBI" id="CHEBI:62899"/>
    </ligand>
</feature>
<dbReference type="Pfam" id="PF02581">
    <property type="entry name" value="TMP-TENI"/>
    <property type="match status" value="1"/>
</dbReference>
<dbReference type="InterPro" id="IPR036206">
    <property type="entry name" value="ThiamineP_synth_sf"/>
</dbReference>
<comment type="similarity">
    <text evidence="9 10">Belongs to the thiamine-phosphate synthase family.</text>
</comment>
<evidence type="ECO:0000256" key="9">
    <source>
        <dbReference type="HAMAP-Rule" id="MF_00097"/>
    </source>
</evidence>
<dbReference type="OrthoDB" id="9810880at2"/>
<feature type="binding site" evidence="9">
    <location>
        <position position="183"/>
    </location>
    <ligand>
        <name>2-[(2R,5Z)-2-carboxy-4-methylthiazol-5(2H)-ylidene]ethyl phosphate</name>
        <dbReference type="ChEBI" id="CHEBI:62899"/>
    </ligand>
</feature>
<comment type="catalytic activity">
    <reaction evidence="6 9 10">
        <text>4-methyl-5-(2-phosphooxyethyl)-thiazole + 4-amino-2-methyl-5-(diphosphooxymethyl)pyrimidine + H(+) = thiamine phosphate + diphosphate</text>
        <dbReference type="Rhea" id="RHEA:22328"/>
        <dbReference type="ChEBI" id="CHEBI:15378"/>
        <dbReference type="ChEBI" id="CHEBI:33019"/>
        <dbReference type="ChEBI" id="CHEBI:37575"/>
        <dbReference type="ChEBI" id="CHEBI:57841"/>
        <dbReference type="ChEBI" id="CHEBI:58296"/>
        <dbReference type="EC" id="2.5.1.3"/>
    </reaction>
</comment>
<dbReference type="KEGG" id="boz:DBV39_16985"/>
<dbReference type="Gene3D" id="3.20.20.70">
    <property type="entry name" value="Aldolase class I"/>
    <property type="match status" value="1"/>
</dbReference>
<comment type="catalytic activity">
    <reaction evidence="8 9 10">
        <text>2-[(2R,5Z)-2-carboxy-4-methylthiazol-5(2H)-ylidene]ethyl phosphate + 4-amino-2-methyl-5-(diphosphooxymethyl)pyrimidine + 2 H(+) = thiamine phosphate + CO2 + diphosphate</text>
        <dbReference type="Rhea" id="RHEA:47844"/>
        <dbReference type="ChEBI" id="CHEBI:15378"/>
        <dbReference type="ChEBI" id="CHEBI:16526"/>
        <dbReference type="ChEBI" id="CHEBI:33019"/>
        <dbReference type="ChEBI" id="CHEBI:37575"/>
        <dbReference type="ChEBI" id="CHEBI:57841"/>
        <dbReference type="ChEBI" id="CHEBI:62899"/>
        <dbReference type="EC" id="2.5.1.3"/>
    </reaction>
</comment>
<dbReference type="GO" id="GO:0004789">
    <property type="term" value="F:thiamine-phosphate diphosphorylase activity"/>
    <property type="evidence" value="ECO:0007669"/>
    <property type="project" value="UniProtKB-UniRule"/>
</dbReference>
<keyword evidence="14" id="KW-1185">Reference proteome</keyword>
<dbReference type="InterPro" id="IPR034291">
    <property type="entry name" value="TMP_synthase"/>
</dbReference>
<comment type="catalytic activity">
    <reaction evidence="7 9 10">
        <text>2-(2-carboxy-4-methylthiazol-5-yl)ethyl phosphate + 4-amino-2-methyl-5-(diphosphooxymethyl)pyrimidine + 2 H(+) = thiamine phosphate + CO2 + diphosphate</text>
        <dbReference type="Rhea" id="RHEA:47848"/>
        <dbReference type="ChEBI" id="CHEBI:15378"/>
        <dbReference type="ChEBI" id="CHEBI:16526"/>
        <dbReference type="ChEBI" id="CHEBI:33019"/>
        <dbReference type="ChEBI" id="CHEBI:37575"/>
        <dbReference type="ChEBI" id="CHEBI:57841"/>
        <dbReference type="ChEBI" id="CHEBI:62890"/>
        <dbReference type="EC" id="2.5.1.3"/>
    </reaction>
</comment>
<dbReference type="RefSeq" id="WP_108622554.1">
    <property type="nucleotide sequence ID" value="NZ_CP028901.1"/>
</dbReference>
<comment type="function">
    <text evidence="9">Condenses 4-methyl-5-(beta-hydroxyethyl)thiazole monophosphate (THZ-P) and 2-methyl-4-amino-5-hydroxymethyl pyrimidine pyrophosphate (HMP-PP) to form thiamine monophosphate (TMP).</text>
</comment>
<dbReference type="PANTHER" id="PTHR20857:SF15">
    <property type="entry name" value="THIAMINE-PHOSPHATE SYNTHASE"/>
    <property type="match status" value="1"/>
</dbReference>
<comment type="pathway">
    <text evidence="1 9 11">Cofactor biosynthesis; thiamine diphosphate biosynthesis; thiamine phosphate from 4-amino-2-methyl-5-diphosphomethylpyrimidine and 4-methyl-5-(2-phosphoethyl)-thiazole: step 1/1.</text>
</comment>
<organism evidence="13 14">
    <name type="scientific">Orrella marina</name>
    <dbReference type="NCBI Taxonomy" id="2163011"/>
    <lineage>
        <taxon>Bacteria</taxon>
        <taxon>Pseudomonadati</taxon>
        <taxon>Pseudomonadota</taxon>
        <taxon>Betaproteobacteria</taxon>
        <taxon>Burkholderiales</taxon>
        <taxon>Alcaligenaceae</taxon>
        <taxon>Orrella</taxon>
    </lineage>
</organism>
<feature type="binding site" evidence="9">
    <location>
        <begin position="45"/>
        <end position="49"/>
    </location>
    <ligand>
        <name>4-amino-2-methyl-5-(diphosphooxymethyl)pyrimidine</name>
        <dbReference type="ChEBI" id="CHEBI:57841"/>
    </ligand>
</feature>
<evidence type="ECO:0000256" key="8">
    <source>
        <dbReference type="ARBA" id="ARBA00047883"/>
    </source>
</evidence>
<feature type="binding site" evidence="9">
    <location>
        <position position="116"/>
    </location>
    <ligand>
        <name>4-amino-2-methyl-5-(diphosphooxymethyl)pyrimidine</name>
        <dbReference type="ChEBI" id="CHEBI:57841"/>
    </ligand>
</feature>
<evidence type="ECO:0000256" key="4">
    <source>
        <dbReference type="ARBA" id="ARBA00022842"/>
    </source>
</evidence>
<evidence type="ECO:0000256" key="7">
    <source>
        <dbReference type="ARBA" id="ARBA00047851"/>
    </source>
</evidence>